<dbReference type="SUPFAM" id="SSF52540">
    <property type="entry name" value="P-loop containing nucleoside triphosphate hydrolases"/>
    <property type="match status" value="1"/>
</dbReference>
<evidence type="ECO:0000313" key="4">
    <source>
        <dbReference type="Proteomes" id="UP000321892"/>
    </source>
</evidence>
<keyword evidence="4" id="KW-1185">Reference proteome</keyword>
<gene>
    <name evidence="3" type="ORF">JCM16775_0371</name>
</gene>
<dbReference type="AlphaFoldDB" id="A0A510JH18"/>
<proteinExistence type="predicted"/>
<dbReference type="CDD" id="cd00267">
    <property type="entry name" value="ABC_ATPase"/>
    <property type="match status" value="1"/>
</dbReference>
<dbReference type="Pfam" id="PF13175">
    <property type="entry name" value="AAA_15"/>
    <property type="match status" value="1"/>
</dbReference>
<dbReference type="PANTHER" id="PTHR43581">
    <property type="entry name" value="ATP/GTP PHOSPHATASE"/>
    <property type="match status" value="1"/>
</dbReference>
<feature type="domain" description="Endonuclease GajA/Old nuclease/RecF-like AAA" evidence="1">
    <location>
        <begin position="1"/>
        <end position="399"/>
    </location>
</feature>
<protein>
    <submittedName>
        <fullName evidence="3">Uncharacterized protein</fullName>
    </submittedName>
</protein>
<dbReference type="RefSeq" id="WP_026745276.1">
    <property type="nucleotide sequence ID" value="NZ_AP019823.1"/>
</dbReference>
<dbReference type="Gene3D" id="3.40.50.300">
    <property type="entry name" value="P-loop containing nucleotide triphosphate hydrolases"/>
    <property type="match status" value="2"/>
</dbReference>
<feature type="domain" description="OLD protein-like TOPRIM" evidence="2">
    <location>
        <begin position="453"/>
        <end position="514"/>
    </location>
</feature>
<dbReference type="InterPro" id="IPR051396">
    <property type="entry name" value="Bact_Antivir_Def_Nuclease"/>
</dbReference>
<dbReference type="PANTHER" id="PTHR43581:SF3">
    <property type="entry name" value="AAA+ ATPASE DOMAIN-CONTAINING PROTEIN"/>
    <property type="match status" value="1"/>
</dbReference>
<accession>A0A510JH18</accession>
<dbReference type="Proteomes" id="UP000321892">
    <property type="component" value="Chromosome"/>
</dbReference>
<evidence type="ECO:0000259" key="1">
    <source>
        <dbReference type="Pfam" id="PF13175"/>
    </source>
</evidence>
<reference evidence="3 4" key="1">
    <citation type="submission" date="2019-07" db="EMBL/GenBank/DDBJ databases">
        <title>Complete Genome Sequence of Leptotrichia hofstadii Strain JCM16775.</title>
        <authorList>
            <person name="Watanabe S."/>
            <person name="Cui L."/>
        </authorList>
    </citation>
    <scope>NUCLEOTIDE SEQUENCE [LARGE SCALE GENOMIC DNA]</scope>
    <source>
        <strain evidence="3 4">JCM16775</strain>
    </source>
</reference>
<evidence type="ECO:0000313" key="3">
    <source>
        <dbReference type="EMBL" id="BBM37681.1"/>
    </source>
</evidence>
<dbReference type="Pfam" id="PF20469">
    <property type="entry name" value="OLD-like_TOPRIM"/>
    <property type="match status" value="1"/>
</dbReference>
<sequence length="615" mass="73264">MKYKKFRIRNYKAIKDLTIELDNQNLVPIIGLNETGKSSILQALFAFDCFNDKQYSGEFINYDYIKNKFENKQNPIIEAEIENINKNDLIENAIGYIITQKEDYFISNSRYKDNSEFKKHQYLNFIRDKLLSFMENVFFDIKEDSLKIAREFSITQNGMYNNRYLISQLKIKEFNETISVNGYSIEELLFYIPKEEIEQLIGESILKYLPHIVYIDDFKDAIPNRIKENDDWYLYIKEIFSRNKMNVNDFLNSTLSDKGTMLEDIKYELNENLANLWDKMHENRIKEEFKTIEIDLKYEDKEFQFLINDLREKRENGRPRTVVFPVNMRSKGFQWFFNFFIKMKYNWKHISDENYGSIILLDEPGVYLHTTFQSELVKILKELSLENKIFYTTHLENMVNPKVIKINQVHIAKRKNEKVILERITKIEDNKNLGEMTPIINALKIDNFPLLHFNEKIIITEGMTDKIFLEMLKEIELLDTNIKIIPGVGVTNLSILIGLFSGITDNYTVIFDNDDEGRKFFEKYKNEYGKRESKKWILHRSKDKGKQDIVLESYYSPKIKEILEKYPNGIKTGLIEFYYSATSEEKEIFYKELKDLNRKGEDIHILINQIKSKLK</sequence>
<dbReference type="OrthoDB" id="9810873at2"/>
<dbReference type="EMBL" id="AP019823">
    <property type="protein sequence ID" value="BBM37681.1"/>
    <property type="molecule type" value="Genomic_DNA"/>
</dbReference>
<dbReference type="InterPro" id="IPR041685">
    <property type="entry name" value="AAA_GajA/Old/RecF-like"/>
</dbReference>
<organism evidence="3 4">
    <name type="scientific">Leptotrichia hofstadii</name>
    <dbReference type="NCBI Taxonomy" id="157688"/>
    <lineage>
        <taxon>Bacteria</taxon>
        <taxon>Fusobacteriati</taxon>
        <taxon>Fusobacteriota</taxon>
        <taxon>Fusobacteriia</taxon>
        <taxon>Fusobacteriales</taxon>
        <taxon>Leptotrichiaceae</taxon>
        <taxon>Leptotrichia</taxon>
    </lineage>
</organism>
<dbReference type="InterPro" id="IPR027417">
    <property type="entry name" value="P-loop_NTPase"/>
</dbReference>
<evidence type="ECO:0000259" key="2">
    <source>
        <dbReference type="Pfam" id="PF20469"/>
    </source>
</evidence>
<dbReference type="KEGG" id="lhf:JCM16775_0371"/>
<name>A0A510JH18_9FUSO</name>
<dbReference type="InterPro" id="IPR034139">
    <property type="entry name" value="TOPRIM_OLD"/>
</dbReference>